<reference evidence="2 3" key="1">
    <citation type="submission" date="2017-09" db="EMBL/GenBank/DDBJ databases">
        <authorList>
            <person name="Ehlers B."/>
            <person name="Leendertz F.H."/>
        </authorList>
    </citation>
    <scope>NUCLEOTIDE SEQUENCE [LARGE SCALE GENOMIC DNA]</scope>
    <source>
        <strain evidence="2 3">CGMCC 4.7095</strain>
    </source>
</reference>
<dbReference type="RefSeq" id="WP_212615907.1">
    <property type="nucleotide sequence ID" value="NZ_OCNE01000008.1"/>
</dbReference>
<sequence>MSTARRAAVNLLLPVVYVLLFIPAGLLTRLFRDPLHRKPDRSATSYWTDTGPTT</sequence>
<protein>
    <recommendedName>
        <fullName evidence="4">Multiple sugar transport system permease protein</fullName>
    </recommendedName>
</protein>
<dbReference type="EMBL" id="OCNE01000008">
    <property type="protein sequence ID" value="SOD63051.1"/>
    <property type="molecule type" value="Genomic_DNA"/>
</dbReference>
<evidence type="ECO:0008006" key="4">
    <source>
        <dbReference type="Google" id="ProtNLM"/>
    </source>
</evidence>
<keyword evidence="1" id="KW-0472">Membrane</keyword>
<name>A0A286DWK9_9ACTN</name>
<keyword evidence="3" id="KW-1185">Reference proteome</keyword>
<evidence type="ECO:0000256" key="1">
    <source>
        <dbReference type="SAM" id="Phobius"/>
    </source>
</evidence>
<organism evidence="2 3">
    <name type="scientific">Streptomyces zhaozhouensis</name>
    <dbReference type="NCBI Taxonomy" id="1300267"/>
    <lineage>
        <taxon>Bacteria</taxon>
        <taxon>Bacillati</taxon>
        <taxon>Actinomycetota</taxon>
        <taxon>Actinomycetes</taxon>
        <taxon>Kitasatosporales</taxon>
        <taxon>Streptomycetaceae</taxon>
        <taxon>Streptomyces</taxon>
    </lineage>
</organism>
<feature type="transmembrane region" description="Helical" evidence="1">
    <location>
        <begin position="12"/>
        <end position="31"/>
    </location>
</feature>
<evidence type="ECO:0000313" key="3">
    <source>
        <dbReference type="Proteomes" id="UP000219072"/>
    </source>
</evidence>
<proteinExistence type="predicted"/>
<keyword evidence="1" id="KW-1133">Transmembrane helix</keyword>
<accession>A0A286DWK9</accession>
<dbReference type="Proteomes" id="UP000219072">
    <property type="component" value="Unassembled WGS sequence"/>
</dbReference>
<evidence type="ECO:0000313" key="2">
    <source>
        <dbReference type="EMBL" id="SOD63051.1"/>
    </source>
</evidence>
<dbReference type="AlphaFoldDB" id="A0A286DWK9"/>
<keyword evidence="1" id="KW-0812">Transmembrane</keyword>
<gene>
    <name evidence="2" type="ORF">SAMN06297387_108214</name>
</gene>